<dbReference type="PROSITE" id="PS51257">
    <property type="entry name" value="PROKAR_LIPOPROTEIN"/>
    <property type="match status" value="1"/>
</dbReference>
<keyword evidence="2" id="KW-0732">Signal</keyword>
<evidence type="ECO:0000313" key="3">
    <source>
        <dbReference type="EMBL" id="RWR05896.1"/>
    </source>
</evidence>
<dbReference type="AlphaFoldDB" id="A0A443ILM4"/>
<feature type="region of interest" description="Disordered" evidence="1">
    <location>
        <begin position="24"/>
        <end position="67"/>
    </location>
</feature>
<dbReference type="Proteomes" id="UP000273811">
    <property type="component" value="Unassembled WGS sequence"/>
</dbReference>
<evidence type="ECO:0000256" key="1">
    <source>
        <dbReference type="SAM" id="MobiDB-lite"/>
    </source>
</evidence>
<dbReference type="EMBL" id="QYTU02000040">
    <property type="protein sequence ID" value="RWR05896.1"/>
    <property type="molecule type" value="Genomic_DNA"/>
</dbReference>
<sequence>MRSRMTVLLLSLFVVLGLAACGNNEADTDTNKTPAAAENSEKKMDDNKDKKAEGQEEQTAKVELEDEQIGVTMDEFKARFNEKAPSDDKVDFKMGDYSWRDRDKGLSTAGFDFSEDYAVTAMAKTGNEELKAILLEVKGGDSTRQTAFDLIRAIMESSNPELTKEDIDGLMKDLNLTNPDGDGDDTVSQTARDGLKYLVNDESSHWLEFVVANETDTDFEAE</sequence>
<name>A0A443ILM4_9BACI</name>
<evidence type="ECO:0008006" key="5">
    <source>
        <dbReference type="Google" id="ProtNLM"/>
    </source>
</evidence>
<dbReference type="OrthoDB" id="2935709at2"/>
<evidence type="ECO:0000313" key="4">
    <source>
        <dbReference type="Proteomes" id="UP000273811"/>
    </source>
</evidence>
<feature type="chain" id="PRO_5019302325" description="Lipoprotein" evidence="2">
    <location>
        <begin position="27"/>
        <end position="222"/>
    </location>
</feature>
<gene>
    <name evidence="3" type="ORF">D4N35_014880</name>
</gene>
<accession>A0A443ILM4</accession>
<organism evidence="3 4">
    <name type="scientific">Siminovitchia fortis</name>
    <dbReference type="NCBI Taxonomy" id="254758"/>
    <lineage>
        <taxon>Bacteria</taxon>
        <taxon>Bacillati</taxon>
        <taxon>Bacillota</taxon>
        <taxon>Bacilli</taxon>
        <taxon>Bacillales</taxon>
        <taxon>Bacillaceae</taxon>
        <taxon>Siminovitchia</taxon>
    </lineage>
</organism>
<evidence type="ECO:0000256" key="2">
    <source>
        <dbReference type="SAM" id="SignalP"/>
    </source>
</evidence>
<dbReference type="RefSeq" id="WP_128205417.1">
    <property type="nucleotide sequence ID" value="NZ_CP126113.1"/>
</dbReference>
<keyword evidence="4" id="KW-1185">Reference proteome</keyword>
<proteinExistence type="predicted"/>
<protein>
    <recommendedName>
        <fullName evidence="5">Lipoprotein</fullName>
    </recommendedName>
</protein>
<feature type="signal peptide" evidence="2">
    <location>
        <begin position="1"/>
        <end position="26"/>
    </location>
</feature>
<comment type="caution">
    <text evidence="3">The sequence shown here is derived from an EMBL/GenBank/DDBJ whole genome shotgun (WGS) entry which is preliminary data.</text>
</comment>
<feature type="compositionally biased region" description="Basic and acidic residues" evidence="1">
    <location>
        <begin position="39"/>
        <end position="63"/>
    </location>
</feature>
<reference evidence="3" key="1">
    <citation type="submission" date="2018-12" db="EMBL/GenBank/DDBJ databases">
        <authorList>
            <person name="Sun L."/>
            <person name="Chen Z."/>
        </authorList>
    </citation>
    <scope>NUCLEOTIDE SEQUENCE [LARGE SCALE GENOMIC DNA]</scope>
    <source>
        <strain evidence="3">DSM 16012</strain>
    </source>
</reference>